<protein>
    <submittedName>
        <fullName evidence="1">Uncharacterized protein</fullName>
    </submittedName>
</protein>
<dbReference type="AlphaFoldDB" id="A0A382Q290"/>
<gene>
    <name evidence="1" type="ORF">METZ01_LOCUS331386</name>
</gene>
<evidence type="ECO:0000313" key="1">
    <source>
        <dbReference type="EMBL" id="SVC78532.1"/>
    </source>
</evidence>
<dbReference type="EMBL" id="UINC01110790">
    <property type="protein sequence ID" value="SVC78532.1"/>
    <property type="molecule type" value="Genomic_DNA"/>
</dbReference>
<proteinExistence type="predicted"/>
<name>A0A382Q290_9ZZZZ</name>
<organism evidence="1">
    <name type="scientific">marine metagenome</name>
    <dbReference type="NCBI Taxonomy" id="408172"/>
    <lineage>
        <taxon>unclassified sequences</taxon>
        <taxon>metagenomes</taxon>
        <taxon>ecological metagenomes</taxon>
    </lineage>
</organism>
<reference evidence="1" key="1">
    <citation type="submission" date="2018-05" db="EMBL/GenBank/DDBJ databases">
        <authorList>
            <person name="Lanie J.A."/>
            <person name="Ng W.-L."/>
            <person name="Kazmierczak K.M."/>
            <person name="Andrzejewski T.M."/>
            <person name="Davidsen T.M."/>
            <person name="Wayne K.J."/>
            <person name="Tettelin H."/>
            <person name="Glass J.I."/>
            <person name="Rusch D."/>
            <person name="Podicherti R."/>
            <person name="Tsui H.-C.T."/>
            <person name="Winkler M.E."/>
        </authorList>
    </citation>
    <scope>NUCLEOTIDE SEQUENCE</scope>
</reference>
<accession>A0A382Q290</accession>
<sequence length="29" mass="3575">MYYEFVKRNTEFIKFGKATKQKQLNCFVI</sequence>